<comment type="catalytic activity">
    <reaction evidence="2">
        <text>N(6)-D-ribulosyl-L-lysyl-[protein] + ATP = N(6)-(3-O-phospho-D-ribulosyl)-L-lysyl-[protein] + ADP + H(+)</text>
        <dbReference type="Rhea" id="RHEA:48432"/>
        <dbReference type="Rhea" id="RHEA-COMP:12103"/>
        <dbReference type="Rhea" id="RHEA-COMP:12104"/>
        <dbReference type="ChEBI" id="CHEBI:15378"/>
        <dbReference type="ChEBI" id="CHEBI:30616"/>
        <dbReference type="ChEBI" id="CHEBI:90418"/>
        <dbReference type="ChEBI" id="CHEBI:90420"/>
        <dbReference type="ChEBI" id="CHEBI:456216"/>
        <dbReference type="EC" id="2.7.1.172"/>
    </reaction>
    <physiologicalReaction direction="left-to-right" evidence="2">
        <dbReference type="Rhea" id="RHEA:48433"/>
    </physiologicalReaction>
</comment>
<dbReference type="KEGG" id="amus:LMH87_005961"/>
<dbReference type="Proteomes" id="UP001144673">
    <property type="component" value="Chromosome 1"/>
</dbReference>
<accession>A0A9W8QPW3</accession>
<dbReference type="Gene3D" id="3.90.1200.10">
    <property type="match status" value="1"/>
</dbReference>
<dbReference type="PANTHER" id="PTHR12149">
    <property type="entry name" value="FRUCTOSAMINE 3 KINASE-RELATED PROTEIN"/>
    <property type="match status" value="1"/>
</dbReference>
<feature type="region of interest" description="Disordered" evidence="3">
    <location>
        <begin position="421"/>
        <end position="459"/>
    </location>
</feature>
<dbReference type="SUPFAM" id="SSF56112">
    <property type="entry name" value="Protein kinase-like (PK-like)"/>
    <property type="match status" value="1"/>
</dbReference>
<evidence type="ECO:0000256" key="3">
    <source>
        <dbReference type="SAM" id="MobiDB-lite"/>
    </source>
</evidence>
<dbReference type="EMBL" id="JAJHUN010000001">
    <property type="protein sequence ID" value="KAJ4164284.1"/>
    <property type="molecule type" value="Genomic_DNA"/>
</dbReference>
<dbReference type="EC" id="2.7.1.172" evidence="1"/>
<proteinExistence type="predicted"/>
<evidence type="ECO:0000256" key="1">
    <source>
        <dbReference type="ARBA" id="ARBA00011961"/>
    </source>
</evidence>
<sequence>MDYEALDGAILAVLPENSEVLSVAQHGSTNWSTGLRVDVQDGDDERSYFVKIIEREELVGMAEAEYEGQKAIASVIPDNAVVPVAWGYFSDTKAKAWFMAEFSNLRARAPPLEQFLPIVKQMHQKSVSPTGKFGFHVTPFYGPPPMVVDWTDNWEKFWVREFRSGLKYVESMRGHDAELLEIADQFIEKVAARLLRPLQTGGRNIKPSLCHGDLWDGNIQFNVDTQQPVIFDPCSFYGHHEMDFQCMKSPRYIIGQNFIDLYKVKVGASEPSEDFEDRVALYAIRNDLMTAGMWPQWASLIDKAKDAMKLLLEKYPDGLASFKGSLEPTIAKVDKDSTYDSASDDSGIDISALAQQRVSRYNGAHRTVAKPEPKPADSAASNISDAPPERASSEKYSSTDLPEHELSNSPVIQDLGLEATPAVDLEPPRPDEDITGPSSGRLASAPASPARGSEAPLAASTNGSVLNNAFWYLVGRLNIWA</sequence>
<evidence type="ECO:0000313" key="4">
    <source>
        <dbReference type="EMBL" id="KAJ4164284.1"/>
    </source>
</evidence>
<dbReference type="RefSeq" id="XP_056059199.1">
    <property type="nucleotide sequence ID" value="XM_056203775.1"/>
</dbReference>
<evidence type="ECO:0000313" key="5">
    <source>
        <dbReference type="Proteomes" id="UP001144673"/>
    </source>
</evidence>
<dbReference type="InterPro" id="IPR016477">
    <property type="entry name" value="Fructo-/Ketosamine-3-kinase"/>
</dbReference>
<dbReference type="InterPro" id="IPR011009">
    <property type="entry name" value="Kinase-like_dom_sf"/>
</dbReference>
<keyword evidence="5" id="KW-1185">Reference proteome</keyword>
<reference evidence="4" key="1">
    <citation type="journal article" date="2023" name="Access Microbiol">
        <title>De-novo genome assembly for Akanthomyces muscarius, a biocontrol agent of insect agricultural pests.</title>
        <authorList>
            <person name="Erdos Z."/>
            <person name="Studholme D.J."/>
            <person name="Raymond B."/>
            <person name="Sharma M."/>
        </authorList>
    </citation>
    <scope>NUCLEOTIDE SEQUENCE</scope>
    <source>
        <strain evidence="4">Ve6</strain>
    </source>
</reference>
<dbReference type="AlphaFoldDB" id="A0A9W8QPW3"/>
<dbReference type="Pfam" id="PF03881">
    <property type="entry name" value="Fructosamin_kin"/>
    <property type="match status" value="1"/>
</dbReference>
<organism evidence="4 5">
    <name type="scientific">Akanthomyces muscarius</name>
    <name type="common">Entomopathogenic fungus</name>
    <name type="synonym">Lecanicillium muscarium</name>
    <dbReference type="NCBI Taxonomy" id="2231603"/>
    <lineage>
        <taxon>Eukaryota</taxon>
        <taxon>Fungi</taxon>
        <taxon>Dikarya</taxon>
        <taxon>Ascomycota</taxon>
        <taxon>Pezizomycotina</taxon>
        <taxon>Sordariomycetes</taxon>
        <taxon>Hypocreomycetidae</taxon>
        <taxon>Hypocreales</taxon>
        <taxon>Cordycipitaceae</taxon>
        <taxon>Akanthomyces</taxon>
    </lineage>
</organism>
<protein>
    <recommendedName>
        <fullName evidence="1">protein-ribulosamine 3-kinase</fullName>
        <ecNumber evidence="1">2.7.1.172</ecNumber>
    </recommendedName>
</protein>
<gene>
    <name evidence="4" type="ORF">LMH87_005961</name>
</gene>
<name>A0A9W8QPW3_AKAMU</name>
<comment type="caution">
    <text evidence="4">The sequence shown here is derived from an EMBL/GenBank/DDBJ whole genome shotgun (WGS) entry which is preliminary data.</text>
</comment>
<feature type="region of interest" description="Disordered" evidence="3">
    <location>
        <begin position="363"/>
        <end position="406"/>
    </location>
</feature>
<dbReference type="GeneID" id="80893120"/>
<dbReference type="PANTHER" id="PTHR12149:SF8">
    <property type="entry name" value="PROTEIN-RIBULOSAMINE 3-KINASE"/>
    <property type="match status" value="1"/>
</dbReference>
<dbReference type="GO" id="GO:0102193">
    <property type="term" value="F:protein-ribulosamine 3-kinase activity"/>
    <property type="evidence" value="ECO:0007669"/>
    <property type="project" value="UniProtKB-EC"/>
</dbReference>
<evidence type="ECO:0000256" key="2">
    <source>
        <dbReference type="ARBA" id="ARBA00048655"/>
    </source>
</evidence>